<dbReference type="AlphaFoldDB" id="A0A1C4U631"/>
<keyword evidence="2" id="KW-0472">Membrane</keyword>
<feature type="transmembrane region" description="Helical" evidence="2">
    <location>
        <begin position="30"/>
        <end position="53"/>
    </location>
</feature>
<evidence type="ECO:0000256" key="2">
    <source>
        <dbReference type="SAM" id="Phobius"/>
    </source>
</evidence>
<evidence type="ECO:0000313" key="3">
    <source>
        <dbReference type="EMBL" id="SCE67069.1"/>
    </source>
</evidence>
<keyword evidence="4" id="KW-1185">Reference proteome</keyword>
<sequence length="145" mass="13907">MWAGLLAVGMGLVGLGVFLGVTRLDDADKWGSVVAAMVAVLGLPMTVYGVLLARRQGGGTGGQSVTGSVVGGGVAQVRGVRGNVRIGTPASPAPAAADPPAAAAGPPTSGTTDPGGSGGQSVTGSWTAGGVRQVDDVGGDVDVDR</sequence>
<keyword evidence="2" id="KW-1133">Transmembrane helix</keyword>
<proteinExistence type="predicted"/>
<evidence type="ECO:0000256" key="1">
    <source>
        <dbReference type="SAM" id="MobiDB-lite"/>
    </source>
</evidence>
<name>A0A1C4U631_MICEC</name>
<keyword evidence="2" id="KW-0812">Transmembrane</keyword>
<protein>
    <submittedName>
        <fullName evidence="3">Uncharacterized protein</fullName>
    </submittedName>
</protein>
<dbReference type="EMBL" id="LT607413">
    <property type="protein sequence ID" value="SCE67069.1"/>
    <property type="molecule type" value="Genomic_DNA"/>
</dbReference>
<organism evidence="3 4">
    <name type="scientific">Micromonospora echinospora</name>
    <name type="common">Micromonospora purpurea</name>
    <dbReference type="NCBI Taxonomy" id="1877"/>
    <lineage>
        <taxon>Bacteria</taxon>
        <taxon>Bacillati</taxon>
        <taxon>Actinomycetota</taxon>
        <taxon>Actinomycetes</taxon>
        <taxon>Micromonosporales</taxon>
        <taxon>Micromonosporaceae</taxon>
        <taxon>Micromonospora</taxon>
    </lineage>
</organism>
<reference evidence="4" key="1">
    <citation type="submission" date="2016-06" db="EMBL/GenBank/DDBJ databases">
        <authorList>
            <person name="Varghese N."/>
            <person name="Submissions Spin"/>
        </authorList>
    </citation>
    <scope>NUCLEOTIDE SEQUENCE [LARGE SCALE GENOMIC DNA]</scope>
    <source>
        <strain evidence="4">DSM 43816</strain>
    </source>
</reference>
<evidence type="ECO:0000313" key="4">
    <source>
        <dbReference type="Proteomes" id="UP000198253"/>
    </source>
</evidence>
<dbReference type="Proteomes" id="UP000198253">
    <property type="component" value="Chromosome I"/>
</dbReference>
<feature type="region of interest" description="Disordered" evidence="1">
    <location>
        <begin position="83"/>
        <end position="145"/>
    </location>
</feature>
<gene>
    <name evidence="3" type="ORF">GA0070618_0041</name>
</gene>
<accession>A0A1C4U631</accession>
<dbReference type="InParanoid" id="A0A1C4U631"/>
<feature type="compositionally biased region" description="Low complexity" evidence="1">
    <location>
        <begin position="83"/>
        <end position="112"/>
    </location>
</feature>